<dbReference type="InterPro" id="IPR016166">
    <property type="entry name" value="FAD-bd_PCMH"/>
</dbReference>
<dbReference type="PROSITE" id="PS51387">
    <property type="entry name" value="FAD_PCMH"/>
    <property type="match status" value="1"/>
</dbReference>
<keyword evidence="9" id="KW-1185">Reference proteome</keyword>
<sequence>MTSTSIDLCTIPAATSPNGQYNFKNPTTLAPTTISIGVIFATISTSLTAGRVFINRKTLSTVDYVLLAACVINVTFTGDVLAQYKFNRHQWDIPVCWFTPTYFKILYIQTMLFAPVFFTSKAAIFVLYRQLFAVHKRIKVAIHIGILITLILYLPNIPLSALFDAPRLGDSWESMLTSKNSQKMIIWGVIQSSITVLLDLYIFFLPLPIIIQLNMPFGRRLQLVGVFTTALMGVVASVLSLVYRIQLLHTTDFLWTQTRVIICALVETNVAIIVGCLPSFAHLLHTSGSAVFKSLRSRLLGVVGGGRRGSSSNTSGEELKEERPKVVNFDSDHPHRRRNYYELTDTFLLRSQDTALEDGTKVSASLPDGICEALVSLLGAEKVSLPGTAAYDSILSSYFSLQASAVQPLCFVSPQTAGDVSAVIGSLTTNNSDGSCEFAIRSGGHMWFPGASNSPGGVTIDLQGLDSIDLSADHSTVSVGVGATWDSVYAKLDPLGLSVAGGRVAGVGVGGLTLGGGLSFFGPRYGWTCDTVSAFEVVLADGSIVEANDEKNSDLFHGLRGGSSNFGIVTRIDLKAFEQGRLWSASIYNPISTIDDQIKIFAKLTAAENYDEYASFITGFGYSQSQGLTVIDNELVYTKPVENPTYYKDFMSLPSIYNSSSITNMTTLAQQGAKFLPPGVARYLFATTTFLPTEAMLRAAFDAWNNSLPGIRDINGITWSLSLEPLPPNIYQRGAEANALGLADRTGTRVVCLLTQAWADDADNERVYAASAALLAAIEEAARTLNAYDPYIYLDYAAKWQDPIASYGDASVQQLRQLRARVDAKGVFTHLVPGGFKIPS</sequence>
<feature type="domain" description="FAD-binding PCMH-type" evidence="7">
    <location>
        <begin position="404"/>
        <end position="579"/>
    </location>
</feature>
<keyword evidence="6" id="KW-0472">Membrane</keyword>
<evidence type="ECO:0000256" key="1">
    <source>
        <dbReference type="ARBA" id="ARBA00005466"/>
    </source>
</evidence>
<feature type="region of interest" description="Disordered" evidence="5">
    <location>
        <begin position="305"/>
        <end position="325"/>
    </location>
</feature>
<evidence type="ECO:0000256" key="4">
    <source>
        <dbReference type="ARBA" id="ARBA00023002"/>
    </source>
</evidence>
<dbReference type="InterPro" id="IPR016169">
    <property type="entry name" value="FAD-bd_PCMH_sub2"/>
</dbReference>
<evidence type="ECO:0000259" key="7">
    <source>
        <dbReference type="PROSITE" id="PS51387"/>
    </source>
</evidence>
<keyword evidence="3" id="KW-0274">FAD</keyword>
<reference evidence="8 9" key="1">
    <citation type="submission" date="2015-09" db="EMBL/GenBank/DDBJ databases">
        <title>Host preference determinants of Valsa canker pathogens revealed by comparative genomics.</title>
        <authorList>
            <person name="Yin Z."/>
            <person name="Huang L."/>
        </authorList>
    </citation>
    <scope>NUCLEOTIDE SEQUENCE [LARGE SCALE GENOMIC DNA]</scope>
    <source>
        <strain evidence="8 9">YSFL</strain>
    </source>
</reference>
<keyword evidence="2" id="KW-0285">Flavoprotein</keyword>
<dbReference type="Proteomes" id="UP000284375">
    <property type="component" value="Unassembled WGS sequence"/>
</dbReference>
<dbReference type="OrthoDB" id="2151789at2759"/>
<protein>
    <recommendedName>
        <fullName evidence="7">FAD-binding PCMH-type domain-containing protein</fullName>
    </recommendedName>
</protein>
<dbReference type="Gene3D" id="3.30.465.10">
    <property type="match status" value="1"/>
</dbReference>
<feature type="transmembrane region" description="Helical" evidence="6">
    <location>
        <begin position="106"/>
        <end position="128"/>
    </location>
</feature>
<dbReference type="SUPFAM" id="SSF56176">
    <property type="entry name" value="FAD-binding/transporter-associated domain-like"/>
    <property type="match status" value="1"/>
</dbReference>
<feature type="transmembrane region" description="Helical" evidence="6">
    <location>
        <begin position="34"/>
        <end position="54"/>
    </location>
</feature>
<evidence type="ECO:0000313" key="9">
    <source>
        <dbReference type="Proteomes" id="UP000284375"/>
    </source>
</evidence>
<evidence type="ECO:0000313" key="8">
    <source>
        <dbReference type="EMBL" id="ROV97853.1"/>
    </source>
</evidence>
<evidence type="ECO:0000256" key="2">
    <source>
        <dbReference type="ARBA" id="ARBA00022630"/>
    </source>
</evidence>
<evidence type="ECO:0000256" key="6">
    <source>
        <dbReference type="SAM" id="Phobius"/>
    </source>
</evidence>
<dbReference type="EMBL" id="LJZO01000015">
    <property type="protein sequence ID" value="ROV97853.1"/>
    <property type="molecule type" value="Genomic_DNA"/>
</dbReference>
<keyword evidence="4" id="KW-0560">Oxidoreductase</keyword>
<comment type="similarity">
    <text evidence="1">Belongs to the oxygen-dependent FAD-linked oxidoreductase family.</text>
</comment>
<dbReference type="STRING" id="252740.A0A423W3E7"/>
<organism evidence="8 9">
    <name type="scientific">Cytospora chrysosperma</name>
    <name type="common">Cytospora canker fungus</name>
    <name type="synonym">Sphaeria chrysosperma</name>
    <dbReference type="NCBI Taxonomy" id="252740"/>
    <lineage>
        <taxon>Eukaryota</taxon>
        <taxon>Fungi</taxon>
        <taxon>Dikarya</taxon>
        <taxon>Ascomycota</taxon>
        <taxon>Pezizomycotina</taxon>
        <taxon>Sordariomycetes</taxon>
        <taxon>Sordariomycetidae</taxon>
        <taxon>Diaporthales</taxon>
        <taxon>Cytosporaceae</taxon>
        <taxon>Cytospora</taxon>
    </lineage>
</organism>
<dbReference type="Pfam" id="PF20684">
    <property type="entry name" value="Fung_rhodopsin"/>
    <property type="match status" value="1"/>
</dbReference>
<evidence type="ECO:0000256" key="3">
    <source>
        <dbReference type="ARBA" id="ARBA00022827"/>
    </source>
</evidence>
<feature type="transmembrane region" description="Helical" evidence="6">
    <location>
        <begin position="185"/>
        <end position="211"/>
    </location>
</feature>
<feature type="transmembrane region" description="Helical" evidence="6">
    <location>
        <begin position="140"/>
        <end position="165"/>
    </location>
</feature>
<proteinExistence type="inferred from homology"/>
<dbReference type="PANTHER" id="PTHR42973">
    <property type="entry name" value="BINDING OXIDOREDUCTASE, PUTATIVE (AFU_ORTHOLOGUE AFUA_1G17690)-RELATED"/>
    <property type="match status" value="1"/>
</dbReference>
<keyword evidence="6" id="KW-0812">Transmembrane</keyword>
<dbReference type="InterPro" id="IPR050416">
    <property type="entry name" value="FAD-linked_Oxidoreductase"/>
</dbReference>
<gene>
    <name evidence="8" type="ORF">VSDG_04890</name>
</gene>
<dbReference type="Pfam" id="PF01565">
    <property type="entry name" value="FAD_binding_4"/>
    <property type="match status" value="1"/>
</dbReference>
<feature type="transmembrane region" description="Helical" evidence="6">
    <location>
        <begin position="66"/>
        <end position="86"/>
    </location>
</feature>
<dbReference type="PANTHER" id="PTHR42973:SF22">
    <property type="entry name" value="FAD-BINDING PCMH-TYPE DOMAIN-CONTAINING PROTEIN-RELATED"/>
    <property type="match status" value="1"/>
</dbReference>
<dbReference type="InterPro" id="IPR036318">
    <property type="entry name" value="FAD-bd_PCMH-like_sf"/>
</dbReference>
<dbReference type="GO" id="GO:0016491">
    <property type="term" value="F:oxidoreductase activity"/>
    <property type="evidence" value="ECO:0007669"/>
    <property type="project" value="UniProtKB-KW"/>
</dbReference>
<dbReference type="AlphaFoldDB" id="A0A423W3E7"/>
<feature type="transmembrane region" description="Helical" evidence="6">
    <location>
        <begin position="223"/>
        <end position="243"/>
    </location>
</feature>
<dbReference type="InterPro" id="IPR006094">
    <property type="entry name" value="Oxid_FAD_bind_N"/>
</dbReference>
<dbReference type="GO" id="GO:0071949">
    <property type="term" value="F:FAD binding"/>
    <property type="evidence" value="ECO:0007669"/>
    <property type="project" value="InterPro"/>
</dbReference>
<accession>A0A423W3E7</accession>
<keyword evidence="6" id="KW-1133">Transmembrane helix</keyword>
<dbReference type="InterPro" id="IPR049326">
    <property type="entry name" value="Rhodopsin_dom_fungi"/>
</dbReference>
<name>A0A423W3E7_CYTCH</name>
<comment type="caution">
    <text evidence="8">The sequence shown here is derived from an EMBL/GenBank/DDBJ whole genome shotgun (WGS) entry which is preliminary data.</text>
</comment>
<evidence type="ECO:0000256" key="5">
    <source>
        <dbReference type="SAM" id="MobiDB-lite"/>
    </source>
</evidence>